<sequence>MVKLSLLTAVVAALPSVFATPVAAPSNSSAPAVLEKRAEGVHLFNCFPTSNSANNWLSVVAYCANDADCSNPSHVLSGSNVCVKKFSLNNNDCESRPCPPAGRASHASDAWGGGGGEDKGWELTPRALFLVNIWEGSEQSCTFSSGVTFSWNIDRNAQRQNDYTYVGSGWNNFRSFAGYKDNKQQGATYLNHDCKKIYYFI</sequence>
<dbReference type="RefSeq" id="XP_070864515.1">
    <property type="nucleotide sequence ID" value="XM_071013648.1"/>
</dbReference>
<feature type="signal peptide" evidence="1">
    <location>
        <begin position="1"/>
        <end position="19"/>
    </location>
</feature>
<proteinExistence type="predicted"/>
<keyword evidence="1" id="KW-0732">Signal</keyword>
<protein>
    <submittedName>
        <fullName evidence="2">Uncharacterized protein</fullName>
    </submittedName>
</protein>
<evidence type="ECO:0000256" key="1">
    <source>
        <dbReference type="SAM" id="SignalP"/>
    </source>
</evidence>
<dbReference type="EMBL" id="JAZGUE010000006">
    <property type="protein sequence ID" value="KAL2265788.1"/>
    <property type="molecule type" value="Genomic_DNA"/>
</dbReference>
<gene>
    <name evidence="2" type="ORF">VTJ83DRAFT_6888</name>
</gene>
<name>A0ABR4D609_9PEZI</name>
<evidence type="ECO:0000313" key="3">
    <source>
        <dbReference type="Proteomes" id="UP001600064"/>
    </source>
</evidence>
<comment type="caution">
    <text evidence="2">The sequence shown here is derived from an EMBL/GenBank/DDBJ whole genome shotgun (WGS) entry which is preliminary data.</text>
</comment>
<keyword evidence="3" id="KW-1185">Reference proteome</keyword>
<reference evidence="2 3" key="1">
    <citation type="journal article" date="2024" name="Commun. Biol.">
        <title>Comparative genomic analysis of thermophilic fungi reveals convergent evolutionary adaptations and gene losses.</title>
        <authorList>
            <person name="Steindorff A.S."/>
            <person name="Aguilar-Pontes M.V."/>
            <person name="Robinson A.J."/>
            <person name="Andreopoulos B."/>
            <person name="LaButti K."/>
            <person name="Kuo A."/>
            <person name="Mondo S."/>
            <person name="Riley R."/>
            <person name="Otillar R."/>
            <person name="Haridas S."/>
            <person name="Lipzen A."/>
            <person name="Grimwood J."/>
            <person name="Schmutz J."/>
            <person name="Clum A."/>
            <person name="Reid I.D."/>
            <person name="Moisan M.C."/>
            <person name="Butler G."/>
            <person name="Nguyen T.T.M."/>
            <person name="Dewar K."/>
            <person name="Conant G."/>
            <person name="Drula E."/>
            <person name="Henrissat B."/>
            <person name="Hansel C."/>
            <person name="Singer S."/>
            <person name="Hutchinson M.I."/>
            <person name="de Vries R.P."/>
            <person name="Natvig D.O."/>
            <person name="Powell A.J."/>
            <person name="Tsang A."/>
            <person name="Grigoriev I.V."/>
        </authorList>
    </citation>
    <scope>NUCLEOTIDE SEQUENCE [LARGE SCALE GENOMIC DNA]</scope>
    <source>
        <strain evidence="2 3">ATCC 22073</strain>
    </source>
</reference>
<feature type="chain" id="PRO_5047287581" evidence="1">
    <location>
        <begin position="20"/>
        <end position="201"/>
    </location>
</feature>
<dbReference type="GeneID" id="98128292"/>
<organism evidence="2 3">
    <name type="scientific">Remersonia thermophila</name>
    <dbReference type="NCBI Taxonomy" id="72144"/>
    <lineage>
        <taxon>Eukaryota</taxon>
        <taxon>Fungi</taxon>
        <taxon>Dikarya</taxon>
        <taxon>Ascomycota</taxon>
        <taxon>Pezizomycotina</taxon>
        <taxon>Sordariomycetes</taxon>
        <taxon>Sordariomycetidae</taxon>
        <taxon>Sordariales</taxon>
        <taxon>Sordariales incertae sedis</taxon>
        <taxon>Remersonia</taxon>
    </lineage>
</organism>
<evidence type="ECO:0000313" key="2">
    <source>
        <dbReference type="EMBL" id="KAL2265788.1"/>
    </source>
</evidence>
<accession>A0ABR4D609</accession>
<dbReference type="Proteomes" id="UP001600064">
    <property type="component" value="Unassembled WGS sequence"/>
</dbReference>